<dbReference type="RefSeq" id="YP_008051025.1">
    <property type="nucleotide sequence ID" value="NC_021299.1"/>
</dbReference>
<accession>R4TNH2</accession>
<dbReference type="Proteomes" id="UP000204175">
    <property type="component" value="Segment"/>
</dbReference>
<reference evidence="1 2" key="1">
    <citation type="journal article" date="2014" name="J. Virol.">
        <title>Cluster M mycobacteriophages Bongo, PegLeg, and Rey with unusually large repertoires of tRNA isotypes.</title>
        <authorList>
            <person name="Pope W.H."/>
            <person name="Anders K.R."/>
            <person name="Baird M."/>
            <person name="Bowman C.A."/>
            <person name="Boyle M.M."/>
            <person name="Broussard G.W."/>
            <person name="Chow T."/>
            <person name="Clase K.L."/>
            <person name="Cooper S."/>
            <person name="Cornely K.A."/>
            <person name="DeJong R.J."/>
            <person name="Delesalle V.A."/>
            <person name="Deng L."/>
            <person name="Dunbar D."/>
            <person name="Edgington N.P."/>
            <person name="Ferreira C.M."/>
            <person name="Weston Hafer K."/>
            <person name="Hartzog G.A."/>
            <person name="Hatherill J.R."/>
            <person name="Hughes L.E."/>
            <person name="Ipapo K."/>
            <person name="Krukonis G.P."/>
            <person name="Meier C.G."/>
            <person name="Monti D.L."/>
            <person name="Olm M.R."/>
            <person name="Page S.T."/>
            <person name="Peebles C.L."/>
            <person name="Rinehart C.A."/>
            <person name="Rubin M.R."/>
            <person name="Russell D.A."/>
            <person name="Sanders E.R."/>
            <person name="Schoer M."/>
            <person name="Shaffer C.D."/>
            <person name="Wherley J."/>
            <person name="Vazquez E."/>
            <person name="Yuan H."/>
            <person name="Zhang D."/>
            <person name="Cresawn S.G."/>
            <person name="Jacobs-Sera D."/>
            <person name="Hendrix R.W."/>
            <person name="Hatfull G.F."/>
        </authorList>
    </citation>
    <scope>NUCLEOTIDE SEQUENCE [LARGE SCALE GENOMIC DNA]</scope>
</reference>
<evidence type="ECO:0000313" key="1">
    <source>
        <dbReference type="EMBL" id="AGM12342.1"/>
    </source>
</evidence>
<evidence type="ECO:0000313" key="2">
    <source>
        <dbReference type="Proteomes" id="UP000204175"/>
    </source>
</evidence>
<dbReference type="GeneID" id="16212654"/>
<organism evidence="1 2">
    <name type="scientific">Mycobacterium phage PegLeg</name>
    <dbReference type="NCBI Taxonomy" id="1325953"/>
    <lineage>
        <taxon>Viruses</taxon>
        <taxon>Duplodnaviria</taxon>
        <taxon>Heunggongvirae</taxon>
        <taxon>Uroviricota</taxon>
        <taxon>Caudoviricetes</taxon>
        <taxon>Vilmaviridae</taxon>
        <taxon>Mclasvirinae</taxon>
        <taxon>Bongovirus</taxon>
        <taxon>Bongovirus bongo</taxon>
    </lineage>
</organism>
<gene>
    <name evidence="1" type="ORF">PEGLEG_104</name>
</gene>
<name>R4TNH2_9CAUD</name>
<dbReference type="KEGG" id="vg:16212654"/>
<sequence>MAQTWCIERKYMAEKLKSGVAAAPIVKAVNDLIEQTGVIDVTALAQTVAELSGRVEELEGAAEE</sequence>
<dbReference type="EMBL" id="KC900379">
    <property type="protein sequence ID" value="AGM12342.1"/>
    <property type="molecule type" value="Genomic_DNA"/>
</dbReference>
<proteinExistence type="predicted"/>
<protein>
    <submittedName>
        <fullName evidence="1">Uncharacterized protein</fullName>
    </submittedName>
</protein>